<dbReference type="InterPro" id="IPR036179">
    <property type="entry name" value="Ig-like_dom_sf"/>
</dbReference>
<dbReference type="SMART" id="SM00409">
    <property type="entry name" value="IG"/>
    <property type="match status" value="1"/>
</dbReference>
<dbReference type="InterPro" id="IPR003599">
    <property type="entry name" value="Ig_sub"/>
</dbReference>
<keyword evidence="2" id="KW-0812">Transmembrane</keyword>
<dbReference type="Pfam" id="PF07686">
    <property type="entry name" value="V-set"/>
    <property type="match status" value="1"/>
</dbReference>
<dbReference type="InterPro" id="IPR013783">
    <property type="entry name" value="Ig-like_fold"/>
</dbReference>
<dbReference type="OrthoDB" id="9948439at2759"/>
<keyword evidence="3" id="KW-0732">Signal</keyword>
<dbReference type="Proteomes" id="UP001044222">
    <property type="component" value="Unassembled WGS sequence"/>
</dbReference>
<dbReference type="InterPro" id="IPR013106">
    <property type="entry name" value="Ig_V-set"/>
</dbReference>
<dbReference type="GO" id="GO:0016020">
    <property type="term" value="C:membrane"/>
    <property type="evidence" value="ECO:0007669"/>
    <property type="project" value="InterPro"/>
</dbReference>
<keyword evidence="6" id="KW-1185">Reference proteome</keyword>
<dbReference type="GO" id="GO:0019885">
    <property type="term" value="P:antigen processing and presentation of endogenous peptide antigen via MHC class I"/>
    <property type="evidence" value="ECO:0007669"/>
    <property type="project" value="InterPro"/>
</dbReference>
<dbReference type="EMBL" id="JAFIRN010000001">
    <property type="protein sequence ID" value="KAG5856275.1"/>
    <property type="molecule type" value="Genomic_DNA"/>
</dbReference>
<evidence type="ECO:0000259" key="4">
    <source>
        <dbReference type="PROSITE" id="PS50835"/>
    </source>
</evidence>
<organism evidence="5 6">
    <name type="scientific">Anguilla anguilla</name>
    <name type="common">European freshwater eel</name>
    <name type="synonym">Muraena anguilla</name>
    <dbReference type="NCBI Taxonomy" id="7936"/>
    <lineage>
        <taxon>Eukaryota</taxon>
        <taxon>Metazoa</taxon>
        <taxon>Chordata</taxon>
        <taxon>Craniata</taxon>
        <taxon>Vertebrata</taxon>
        <taxon>Euteleostomi</taxon>
        <taxon>Actinopterygii</taxon>
        <taxon>Neopterygii</taxon>
        <taxon>Teleostei</taxon>
        <taxon>Anguilliformes</taxon>
        <taxon>Anguillidae</taxon>
        <taxon>Anguilla</taxon>
    </lineage>
</organism>
<keyword evidence="2" id="KW-0472">Membrane</keyword>
<evidence type="ECO:0000313" key="6">
    <source>
        <dbReference type="Proteomes" id="UP001044222"/>
    </source>
</evidence>
<evidence type="ECO:0000256" key="2">
    <source>
        <dbReference type="SAM" id="Phobius"/>
    </source>
</evidence>
<keyword evidence="2" id="KW-1133">Transmembrane helix</keyword>
<protein>
    <recommendedName>
        <fullName evidence="4">Ig-like domain-containing protein</fullName>
    </recommendedName>
</protein>
<evidence type="ECO:0000256" key="1">
    <source>
        <dbReference type="ARBA" id="ARBA00023319"/>
    </source>
</evidence>
<dbReference type="InterPro" id="IPR008056">
    <property type="entry name" value="Tapasin"/>
</dbReference>
<dbReference type="InterPro" id="IPR007110">
    <property type="entry name" value="Ig-like_dom"/>
</dbReference>
<dbReference type="SUPFAM" id="SSF48726">
    <property type="entry name" value="Immunoglobulin"/>
    <property type="match status" value="2"/>
</dbReference>
<dbReference type="AlphaFoldDB" id="A0A9D3S613"/>
<dbReference type="InterPro" id="IPR050380">
    <property type="entry name" value="Immune_Resp_Modulators"/>
</dbReference>
<feature type="domain" description="Ig-like" evidence="4">
    <location>
        <begin position="189"/>
        <end position="301"/>
    </location>
</feature>
<feature type="domain" description="Ig-like" evidence="4">
    <location>
        <begin position="320"/>
        <end position="422"/>
    </location>
</feature>
<reference evidence="5" key="1">
    <citation type="submission" date="2021-01" db="EMBL/GenBank/DDBJ databases">
        <title>A chromosome-scale assembly of European eel, Anguilla anguilla.</title>
        <authorList>
            <person name="Henkel C."/>
            <person name="Jong-Raadsen S.A."/>
            <person name="Dufour S."/>
            <person name="Weltzien F.-A."/>
            <person name="Palstra A.P."/>
            <person name="Pelster B."/>
            <person name="Spaink H.P."/>
            <person name="Van Den Thillart G.E."/>
            <person name="Jansen H."/>
            <person name="Zahm M."/>
            <person name="Klopp C."/>
            <person name="Cedric C."/>
            <person name="Louis A."/>
            <person name="Berthelot C."/>
            <person name="Parey E."/>
            <person name="Roest Crollius H."/>
            <person name="Montfort J."/>
            <person name="Robinson-Rechavi M."/>
            <person name="Bucao C."/>
            <person name="Bouchez O."/>
            <person name="Gislard M."/>
            <person name="Lluch J."/>
            <person name="Milhes M."/>
            <person name="Lampietro C."/>
            <person name="Lopez Roques C."/>
            <person name="Donnadieu C."/>
            <person name="Braasch I."/>
            <person name="Desvignes T."/>
            <person name="Postlethwait J."/>
            <person name="Bobe J."/>
            <person name="Guiguen Y."/>
            <person name="Dirks R."/>
        </authorList>
    </citation>
    <scope>NUCLEOTIDE SEQUENCE</scope>
    <source>
        <strain evidence="5">Tag_6206</strain>
        <tissue evidence="5">Liver</tissue>
    </source>
</reference>
<dbReference type="PRINTS" id="PR01669">
    <property type="entry name" value="TAPASIN"/>
</dbReference>
<proteinExistence type="predicted"/>
<name>A0A9D3S613_ANGAN</name>
<dbReference type="Pfam" id="PF07654">
    <property type="entry name" value="C1-set"/>
    <property type="match status" value="1"/>
</dbReference>
<feature type="transmembrane region" description="Helical" evidence="2">
    <location>
        <begin position="433"/>
        <end position="453"/>
    </location>
</feature>
<gene>
    <name evidence="5" type="ORF">ANANG_G00006300</name>
</gene>
<comment type="caution">
    <text evidence="5">The sequence shown here is derived from an EMBL/GenBank/DDBJ whole genome shotgun (WGS) entry which is preliminary data.</text>
</comment>
<dbReference type="PROSITE" id="PS50835">
    <property type="entry name" value="IG_LIKE"/>
    <property type="match status" value="2"/>
</dbReference>
<evidence type="ECO:0000256" key="3">
    <source>
        <dbReference type="SAM" id="SignalP"/>
    </source>
</evidence>
<dbReference type="Gene3D" id="2.60.40.10">
    <property type="entry name" value="Immunoglobulins"/>
    <property type="match status" value="3"/>
</dbReference>
<sequence length="454" mass="48982">MVFSVGLLIISYLTAPAVSGFPSSHLAQAGFAGQDVVLSCSLVEEGGGFGAMGASGGHFSRTPATLVLRDLPMSPDLSPETVTPYIPPENPDPDDIIIEAKVTSPEIPEADSLLHADCNEQEVACEISRYIPRGFQGNADEAFFIGSVALEGGGVSLTLVLRTLPPTAEGGESAASPLLQSKLELPLTPSGTLLTEVAFVVFSRSQSITAPLGGDTLLDCGFKQQEPFPVHAMWLEWRLQHRGSGWRVMEMKTVEPEEQPIVHVDRNGSSVDPALAVQEGNVSLTLRKVTVPDEGTYICTVGIGLYQAQQVIQLHLTQPPNVSLSVDTVIFKDGLPQKVSCHCDRYYPLDVEVEWLYLPPSKKEPISLTQNSSLTSHRQFYDRTLSLSSHVTLHPSALPAGSVVTCLVSHRSLATPVAVSLTVLAPEPEKRSYRMEVLMGLAIATLLFLYFILK</sequence>
<feature type="signal peptide" evidence="3">
    <location>
        <begin position="1"/>
        <end position="20"/>
    </location>
</feature>
<feature type="chain" id="PRO_5039138587" description="Ig-like domain-containing protein" evidence="3">
    <location>
        <begin position="21"/>
        <end position="454"/>
    </location>
</feature>
<accession>A0A9D3S613</accession>
<evidence type="ECO:0000313" key="5">
    <source>
        <dbReference type="EMBL" id="KAG5856275.1"/>
    </source>
</evidence>
<keyword evidence="1" id="KW-0393">Immunoglobulin domain</keyword>
<dbReference type="PANTHER" id="PTHR23411">
    <property type="entry name" value="TAPASIN"/>
    <property type="match status" value="1"/>
</dbReference>
<dbReference type="InterPro" id="IPR003597">
    <property type="entry name" value="Ig_C1-set"/>
</dbReference>
<dbReference type="OMA" id="YPLDAQM"/>